<dbReference type="OrthoDB" id="9787293at2"/>
<dbReference type="CDD" id="cd03801">
    <property type="entry name" value="GT4_PimA-like"/>
    <property type="match status" value="1"/>
</dbReference>
<dbReference type="EMBL" id="CP025682">
    <property type="protein sequence ID" value="AUN95711.1"/>
    <property type="molecule type" value="Genomic_DNA"/>
</dbReference>
<evidence type="ECO:0000313" key="1">
    <source>
        <dbReference type="EMBL" id="AUN95711.1"/>
    </source>
</evidence>
<dbReference type="RefSeq" id="WP_102247757.1">
    <property type="nucleotide sequence ID" value="NZ_CP025682.1"/>
</dbReference>
<dbReference type="PANTHER" id="PTHR45947">
    <property type="entry name" value="SULFOQUINOVOSYL TRANSFERASE SQD2"/>
    <property type="match status" value="1"/>
</dbReference>
<dbReference type="AlphaFoldDB" id="A0A2I6S908"/>
<gene>
    <name evidence="1" type="ORF">C0099_12680</name>
</gene>
<dbReference type="Gene3D" id="3.40.50.2000">
    <property type="entry name" value="Glycogen Phosphorylase B"/>
    <property type="match status" value="2"/>
</dbReference>
<keyword evidence="2" id="KW-1185">Reference proteome</keyword>
<protein>
    <submittedName>
        <fullName evidence="1">Glycosyl transferase group 1</fullName>
    </submittedName>
</protein>
<reference evidence="1 2" key="1">
    <citation type="submission" date="2018-01" db="EMBL/GenBank/DDBJ databases">
        <authorList>
            <person name="Fu G.-Y."/>
        </authorList>
    </citation>
    <scope>NUCLEOTIDE SEQUENCE [LARGE SCALE GENOMIC DNA]</scope>
    <source>
        <strain evidence="1 2">SY39</strain>
    </source>
</reference>
<dbReference type="Pfam" id="PF13692">
    <property type="entry name" value="Glyco_trans_1_4"/>
    <property type="match status" value="1"/>
</dbReference>
<dbReference type="GO" id="GO:0016757">
    <property type="term" value="F:glycosyltransferase activity"/>
    <property type="evidence" value="ECO:0007669"/>
    <property type="project" value="TreeGrafter"/>
</dbReference>
<dbReference type="PANTHER" id="PTHR45947:SF3">
    <property type="entry name" value="SULFOQUINOVOSYL TRANSFERASE SQD2"/>
    <property type="match status" value="1"/>
</dbReference>
<sequence>MTKNHEINRASTNEQVVAIIQRRLTHYRVPLFERLRDSLAEQNIRLRLVHGEPTEAERSKRDEGQLDWAEKIRNTYVRIGKTTLCWQHLPEDLDQVDLVILTQENSILSNLPWLLRKRQNGPRIAFWGHGANFQSASPRGIKESFKRWTTNRVDWWFAYTDLSTSQIAESGFPASRTTTLNNAIDTVALAKDLESTTTEDIEKLRQDLGLKEGRTGIFIGSLYPQKRLDFLITAAIEIRDRLTDFSLIIVGDGPERQRVAQMASLHPWIHVIGALHGREKAKYLRCSDVILNPGLVGLGILDSFSAGVPLITTEYPFHSPEIAYLRHRTNGIRTQNCPTSYASETVHLLTDPETLRDLRNNLKFCAARYSLYAMNENFASGIYKSLKNS</sequence>
<dbReference type="Proteomes" id="UP000242205">
    <property type="component" value="Chromosome"/>
</dbReference>
<name>A0A2I6S908_9RHOO</name>
<organism evidence="1 2">
    <name type="scientific">Pseudazoarcus pumilus</name>
    <dbReference type="NCBI Taxonomy" id="2067960"/>
    <lineage>
        <taxon>Bacteria</taxon>
        <taxon>Pseudomonadati</taxon>
        <taxon>Pseudomonadota</taxon>
        <taxon>Betaproteobacteria</taxon>
        <taxon>Rhodocyclales</taxon>
        <taxon>Zoogloeaceae</taxon>
        <taxon>Pseudazoarcus</taxon>
    </lineage>
</organism>
<accession>A0A2I6S908</accession>
<evidence type="ECO:0000313" key="2">
    <source>
        <dbReference type="Proteomes" id="UP000242205"/>
    </source>
</evidence>
<proteinExistence type="predicted"/>
<dbReference type="InterPro" id="IPR050194">
    <property type="entry name" value="Glycosyltransferase_grp1"/>
</dbReference>
<keyword evidence="1" id="KW-0808">Transferase</keyword>
<dbReference type="KEGG" id="atw:C0099_12680"/>
<dbReference type="SUPFAM" id="SSF53756">
    <property type="entry name" value="UDP-Glycosyltransferase/glycogen phosphorylase"/>
    <property type="match status" value="1"/>
</dbReference>